<reference evidence="1" key="1">
    <citation type="journal article" date="2012" name="Nature">
        <title>The oyster genome reveals stress adaptation and complexity of shell formation.</title>
        <authorList>
            <person name="Zhang G."/>
            <person name="Fang X."/>
            <person name="Guo X."/>
            <person name="Li L."/>
            <person name="Luo R."/>
            <person name="Xu F."/>
            <person name="Yang P."/>
            <person name="Zhang L."/>
            <person name="Wang X."/>
            <person name="Qi H."/>
            <person name="Xiong Z."/>
            <person name="Que H."/>
            <person name="Xie Y."/>
            <person name="Holland P.W."/>
            <person name="Paps J."/>
            <person name="Zhu Y."/>
            <person name="Wu F."/>
            <person name="Chen Y."/>
            <person name="Wang J."/>
            <person name="Peng C."/>
            <person name="Meng J."/>
            <person name="Yang L."/>
            <person name="Liu J."/>
            <person name="Wen B."/>
            <person name="Zhang N."/>
            <person name="Huang Z."/>
            <person name="Zhu Q."/>
            <person name="Feng Y."/>
            <person name="Mount A."/>
            <person name="Hedgecock D."/>
            <person name="Xu Z."/>
            <person name="Liu Y."/>
            <person name="Domazet-Loso T."/>
            <person name="Du Y."/>
            <person name="Sun X."/>
            <person name="Zhang S."/>
            <person name="Liu B."/>
            <person name="Cheng P."/>
            <person name="Jiang X."/>
            <person name="Li J."/>
            <person name="Fan D."/>
            <person name="Wang W."/>
            <person name="Fu W."/>
            <person name="Wang T."/>
            <person name="Wang B."/>
            <person name="Zhang J."/>
            <person name="Peng Z."/>
            <person name="Li Y."/>
            <person name="Li N."/>
            <person name="Wang J."/>
            <person name="Chen M."/>
            <person name="He Y."/>
            <person name="Tan F."/>
            <person name="Song X."/>
            <person name="Zheng Q."/>
            <person name="Huang R."/>
            <person name="Yang H."/>
            <person name="Du X."/>
            <person name="Chen L."/>
            <person name="Yang M."/>
            <person name="Gaffney P.M."/>
            <person name="Wang S."/>
            <person name="Luo L."/>
            <person name="She Z."/>
            <person name="Ming Y."/>
            <person name="Huang W."/>
            <person name="Zhang S."/>
            <person name="Huang B."/>
            <person name="Zhang Y."/>
            <person name="Qu T."/>
            <person name="Ni P."/>
            <person name="Miao G."/>
            <person name="Wang J."/>
            <person name="Wang Q."/>
            <person name="Steinberg C.E."/>
            <person name="Wang H."/>
            <person name="Li N."/>
            <person name="Qian L."/>
            <person name="Zhang G."/>
            <person name="Li Y."/>
            <person name="Yang H."/>
            <person name="Liu X."/>
            <person name="Wang J."/>
            <person name="Yin Y."/>
            <person name="Wang J."/>
        </authorList>
    </citation>
    <scope>NUCLEOTIDE SEQUENCE [LARGE SCALE GENOMIC DNA]</scope>
    <source>
        <strain evidence="1">05x7-T-G4-1.051#20</strain>
    </source>
</reference>
<dbReference type="AlphaFoldDB" id="K1PIL1"/>
<name>K1PIL1_MAGGI</name>
<protein>
    <submittedName>
        <fullName evidence="1">Uncharacterized protein</fullName>
    </submittedName>
</protein>
<proteinExistence type="predicted"/>
<evidence type="ECO:0000313" key="1">
    <source>
        <dbReference type="EMBL" id="EKC21413.1"/>
    </source>
</evidence>
<dbReference type="HOGENOM" id="CLU_2656870_0_0_1"/>
<dbReference type="InParanoid" id="K1PIL1"/>
<organism evidence="1">
    <name type="scientific">Magallana gigas</name>
    <name type="common">Pacific oyster</name>
    <name type="synonym">Crassostrea gigas</name>
    <dbReference type="NCBI Taxonomy" id="29159"/>
    <lineage>
        <taxon>Eukaryota</taxon>
        <taxon>Metazoa</taxon>
        <taxon>Spiralia</taxon>
        <taxon>Lophotrochozoa</taxon>
        <taxon>Mollusca</taxon>
        <taxon>Bivalvia</taxon>
        <taxon>Autobranchia</taxon>
        <taxon>Pteriomorphia</taxon>
        <taxon>Ostreida</taxon>
        <taxon>Ostreoidea</taxon>
        <taxon>Ostreidae</taxon>
        <taxon>Magallana</taxon>
    </lineage>
</organism>
<sequence>MLNCDNVRNDYGGPDLPFLIQFWNMWYWLKMESCVYGGVVWWLSNCLHTRTTVVSSVSHVYIYDVRGLGVKLPGIY</sequence>
<gene>
    <name evidence="1" type="ORF">CGI_10003955</name>
</gene>
<accession>K1PIL1</accession>
<dbReference type="EMBL" id="JH817179">
    <property type="protein sequence ID" value="EKC21413.1"/>
    <property type="molecule type" value="Genomic_DNA"/>
</dbReference>